<sequence>MSKSRHPALTDEMFQLYDQYAHGQMDRRAFLQGLSRLAVGGITALTLYQYLSPDYAAAEQVSFNDPGLKATYVTYPSPDGHGEGKGYLVLPQPLETPRPVVLVIHENRGLNPYIKDVARRFAKAGFIALAPDGLAPLGGYPGNDDDGRAMQRSLDANKLREDLFAAARHAKTLTQGNGKLGVVGFCFGGAMTNRMAAALPDLVNAAVPFYGSVAPLELVKKIQAPLLIQYAENDERVNSQWPAYQQALNQHNKAHQVHFYPGTQHGFHNDSTPRYAKEAAELAWQRTLAFFNQHLASAG</sequence>
<reference evidence="3" key="1">
    <citation type="journal article" date="2014" name="Int. J. Syst. Evol. Microbiol.">
        <title>Complete genome sequence of Corynebacterium casei LMG S-19264T (=DSM 44701T), isolated from a smear-ripened cheese.</title>
        <authorList>
            <consortium name="US DOE Joint Genome Institute (JGI-PGF)"/>
            <person name="Walter F."/>
            <person name="Albersmeier A."/>
            <person name="Kalinowski J."/>
            <person name="Ruckert C."/>
        </authorList>
    </citation>
    <scope>NUCLEOTIDE SEQUENCE</scope>
    <source>
        <strain evidence="3">CGMCC 1.7086</strain>
    </source>
</reference>
<dbReference type="RefSeq" id="WP_188692384.1">
    <property type="nucleotide sequence ID" value="NZ_BMLS01000002.1"/>
</dbReference>
<dbReference type="Proteomes" id="UP000606935">
    <property type="component" value="Unassembled WGS sequence"/>
</dbReference>
<comment type="caution">
    <text evidence="3">The sequence shown here is derived from an EMBL/GenBank/DDBJ whole genome shotgun (WGS) entry which is preliminary data.</text>
</comment>
<dbReference type="Gene3D" id="3.40.50.1820">
    <property type="entry name" value="alpha/beta hydrolase"/>
    <property type="match status" value="1"/>
</dbReference>
<dbReference type="PANTHER" id="PTHR46623:SF6">
    <property type="entry name" value="ALPHA_BETA-HYDROLASES SUPERFAMILY PROTEIN"/>
    <property type="match status" value="1"/>
</dbReference>
<gene>
    <name evidence="3" type="ORF">GCM10010982_14200</name>
</gene>
<dbReference type="PANTHER" id="PTHR46623">
    <property type="entry name" value="CARBOXYMETHYLENEBUTENOLIDASE-RELATED"/>
    <property type="match status" value="1"/>
</dbReference>
<dbReference type="Pfam" id="PF23678">
    <property type="entry name" value="YqhI"/>
    <property type="match status" value="1"/>
</dbReference>
<keyword evidence="4" id="KW-1185">Reference proteome</keyword>
<dbReference type="InterPro" id="IPR051049">
    <property type="entry name" value="Dienelactone_hydrolase-like"/>
</dbReference>
<dbReference type="InterPro" id="IPR006311">
    <property type="entry name" value="TAT_signal"/>
</dbReference>
<organism evidence="3 4">
    <name type="scientific">Bowmanella pacifica</name>
    <dbReference type="NCBI Taxonomy" id="502051"/>
    <lineage>
        <taxon>Bacteria</taxon>
        <taxon>Pseudomonadati</taxon>
        <taxon>Pseudomonadota</taxon>
        <taxon>Gammaproteobacteria</taxon>
        <taxon>Alteromonadales</taxon>
        <taxon>Alteromonadaceae</taxon>
        <taxon>Bowmanella</taxon>
    </lineage>
</organism>
<evidence type="ECO:0000259" key="1">
    <source>
        <dbReference type="Pfam" id="PF01738"/>
    </source>
</evidence>
<protein>
    <submittedName>
        <fullName evidence="3">Dienelactone hydrolase</fullName>
    </submittedName>
</protein>
<name>A0A917YWP6_9ALTE</name>
<dbReference type="InterPro" id="IPR057802">
    <property type="entry name" value="YqhI_dom"/>
</dbReference>
<feature type="domain" description="YqhI" evidence="2">
    <location>
        <begin position="11"/>
        <end position="35"/>
    </location>
</feature>
<dbReference type="SUPFAM" id="SSF53474">
    <property type="entry name" value="alpha/beta-Hydrolases"/>
    <property type="match status" value="1"/>
</dbReference>
<dbReference type="AlphaFoldDB" id="A0A917YWP6"/>
<accession>A0A917YWP6</accession>
<dbReference type="Pfam" id="PF01738">
    <property type="entry name" value="DLH"/>
    <property type="match status" value="1"/>
</dbReference>
<dbReference type="InterPro" id="IPR029058">
    <property type="entry name" value="AB_hydrolase_fold"/>
</dbReference>
<dbReference type="EMBL" id="BMLS01000002">
    <property type="protein sequence ID" value="GGO67528.1"/>
    <property type="molecule type" value="Genomic_DNA"/>
</dbReference>
<proteinExistence type="predicted"/>
<keyword evidence="3" id="KW-0378">Hydrolase</keyword>
<dbReference type="InterPro" id="IPR002925">
    <property type="entry name" value="Dienelactn_hydro"/>
</dbReference>
<dbReference type="GO" id="GO:0016787">
    <property type="term" value="F:hydrolase activity"/>
    <property type="evidence" value="ECO:0007669"/>
    <property type="project" value="UniProtKB-KW"/>
</dbReference>
<feature type="domain" description="Dienelactone hydrolase" evidence="1">
    <location>
        <begin position="86"/>
        <end position="294"/>
    </location>
</feature>
<dbReference type="PROSITE" id="PS51318">
    <property type="entry name" value="TAT"/>
    <property type="match status" value="1"/>
</dbReference>
<evidence type="ECO:0000313" key="3">
    <source>
        <dbReference type="EMBL" id="GGO67528.1"/>
    </source>
</evidence>
<evidence type="ECO:0000259" key="2">
    <source>
        <dbReference type="Pfam" id="PF23678"/>
    </source>
</evidence>
<reference evidence="3" key="2">
    <citation type="submission" date="2020-09" db="EMBL/GenBank/DDBJ databases">
        <authorList>
            <person name="Sun Q."/>
            <person name="Zhou Y."/>
        </authorList>
    </citation>
    <scope>NUCLEOTIDE SEQUENCE</scope>
    <source>
        <strain evidence="3">CGMCC 1.7086</strain>
    </source>
</reference>
<evidence type="ECO:0000313" key="4">
    <source>
        <dbReference type="Proteomes" id="UP000606935"/>
    </source>
</evidence>